<protein>
    <submittedName>
        <fullName evidence="1">Uncharacterized protein</fullName>
    </submittedName>
</protein>
<gene>
    <name evidence="1" type="ORF">ARMGADRAFT_540772</name>
</gene>
<dbReference type="EMBL" id="KZ293685">
    <property type="protein sequence ID" value="PBK86302.1"/>
    <property type="molecule type" value="Genomic_DNA"/>
</dbReference>
<sequence>MKVRVRKKRTGGDGILGIALELLKYRCLQAESRSVFDQRSESNTRGEMCSPDVPAVNLFMARKVYSPCLPSFSKSTLIHISEELLPTREVSLQSIINHRVPSMSYGGATSFRRPRCDRLIPGSLIRISVGRETFYQELVHKVGAPAAASTRHLLRNRTSFDLDLSSMS</sequence>
<dbReference type="AlphaFoldDB" id="A0A2H3D4H3"/>
<proteinExistence type="predicted"/>
<organism evidence="1 2">
    <name type="scientific">Armillaria gallica</name>
    <name type="common">Bulbous honey fungus</name>
    <name type="synonym">Armillaria bulbosa</name>
    <dbReference type="NCBI Taxonomy" id="47427"/>
    <lineage>
        <taxon>Eukaryota</taxon>
        <taxon>Fungi</taxon>
        <taxon>Dikarya</taxon>
        <taxon>Basidiomycota</taxon>
        <taxon>Agaricomycotina</taxon>
        <taxon>Agaricomycetes</taxon>
        <taxon>Agaricomycetidae</taxon>
        <taxon>Agaricales</taxon>
        <taxon>Marasmiineae</taxon>
        <taxon>Physalacriaceae</taxon>
        <taxon>Armillaria</taxon>
    </lineage>
</organism>
<reference evidence="2" key="1">
    <citation type="journal article" date="2017" name="Nat. Ecol. Evol.">
        <title>Genome expansion and lineage-specific genetic innovations in the forest pathogenic fungi Armillaria.</title>
        <authorList>
            <person name="Sipos G."/>
            <person name="Prasanna A.N."/>
            <person name="Walter M.C."/>
            <person name="O'Connor E."/>
            <person name="Balint B."/>
            <person name="Krizsan K."/>
            <person name="Kiss B."/>
            <person name="Hess J."/>
            <person name="Varga T."/>
            <person name="Slot J."/>
            <person name="Riley R."/>
            <person name="Boka B."/>
            <person name="Rigling D."/>
            <person name="Barry K."/>
            <person name="Lee J."/>
            <person name="Mihaltcheva S."/>
            <person name="LaButti K."/>
            <person name="Lipzen A."/>
            <person name="Waldron R."/>
            <person name="Moloney N.M."/>
            <person name="Sperisen C."/>
            <person name="Kredics L."/>
            <person name="Vagvoelgyi C."/>
            <person name="Patrignani A."/>
            <person name="Fitzpatrick D."/>
            <person name="Nagy I."/>
            <person name="Doyle S."/>
            <person name="Anderson J.B."/>
            <person name="Grigoriev I.V."/>
            <person name="Gueldener U."/>
            <person name="Muensterkoetter M."/>
            <person name="Nagy L.G."/>
        </authorList>
    </citation>
    <scope>NUCLEOTIDE SEQUENCE [LARGE SCALE GENOMIC DNA]</scope>
    <source>
        <strain evidence="2">Ar21-2</strain>
    </source>
</reference>
<accession>A0A2H3D4H3</accession>
<keyword evidence="2" id="KW-1185">Reference proteome</keyword>
<evidence type="ECO:0000313" key="2">
    <source>
        <dbReference type="Proteomes" id="UP000217790"/>
    </source>
</evidence>
<name>A0A2H3D4H3_ARMGA</name>
<dbReference type="Proteomes" id="UP000217790">
    <property type="component" value="Unassembled WGS sequence"/>
</dbReference>
<evidence type="ECO:0000313" key="1">
    <source>
        <dbReference type="EMBL" id="PBK86302.1"/>
    </source>
</evidence>
<dbReference type="InParanoid" id="A0A2H3D4H3"/>